<dbReference type="Gene3D" id="3.20.70.20">
    <property type="match status" value="2"/>
</dbReference>
<evidence type="ECO:0000256" key="2">
    <source>
        <dbReference type="ARBA" id="ARBA00022628"/>
    </source>
</evidence>
<reference evidence="6" key="1">
    <citation type="submission" date="2020-04" db="EMBL/GenBank/DDBJ databases">
        <authorList>
            <person name="Chiriac C."/>
            <person name="Salcher M."/>
            <person name="Ghai R."/>
            <person name="Kavagutti S V."/>
        </authorList>
    </citation>
    <scope>NUCLEOTIDE SEQUENCE</scope>
</reference>
<keyword evidence="2" id="KW-0846">Cobalamin</keyword>
<evidence type="ECO:0000256" key="4">
    <source>
        <dbReference type="ARBA" id="ARBA00023285"/>
    </source>
</evidence>
<evidence type="ECO:0000256" key="1">
    <source>
        <dbReference type="ARBA" id="ARBA00001922"/>
    </source>
</evidence>
<evidence type="ECO:0000256" key="3">
    <source>
        <dbReference type="ARBA" id="ARBA00023002"/>
    </source>
</evidence>
<evidence type="ECO:0000259" key="5">
    <source>
        <dbReference type="Pfam" id="PF21995"/>
    </source>
</evidence>
<sequence length="618" mass="69519">MEISNKILSEITVYMKYAKYLPELNRRETWEELVTRNKQMHIKRYPHLESEIEAAYQFVYNKKVLPSMRSLQFGGKPIEISPNRIYNCAYLPIDDYRAFGESMFLLLGGTGVGYSVQKHHVEKLPEIYKPNPKKNRRYLIADSIEGWADAVKVLVKSYFTGGSSFTFDFSDIRHKGARLVTSGGKAPGPQPLKECLMKLQGILDSKEDGDKLSSIEVHDMVCHIADAVLAGGIRRAALISLFSADDEEMIACKSGNWWENNPQRGRANNSATLMRHKLTREFFMDLWKRVELSGAGEPGIYLTNDKDWGTNPCCEIALRPFQFCNLCEVNASDIASQEDLMERVRAAAFIGTLQAGYTSFHYLRPIWQRTTEKDALIGVSMTGIGSGVVLGYDMKAAAKAVKEENARVAELIGINKSARTTTVKPAGTTSLALGTSSGIHAWHNDFYIRRIRVGKNEAIYSYLAINHPELIEDEYFRPHDTAVISIPQKAPEGAIMRFESPFQLLDRIKKVHLEWVKPGHRSGNNTHNVSATVSLKDDEWDLAGEWMWENRDHYNGLSVLPYNGGTYIQAPFEDCTEETYNTMMKSLHNIDLSQVIELDDNTDLSGELACAGGACEVK</sequence>
<gene>
    <name evidence="8" type="ORF">UFOVP1307_196</name>
    <name evidence="6" type="ORF">UFOVP651_150</name>
    <name evidence="7" type="ORF">UFOVP902_6</name>
</gene>
<dbReference type="GO" id="GO:0031419">
    <property type="term" value="F:cobalamin binding"/>
    <property type="evidence" value="ECO:0007669"/>
    <property type="project" value="UniProtKB-KW"/>
</dbReference>
<dbReference type="GO" id="GO:0004748">
    <property type="term" value="F:ribonucleoside-diphosphate reductase activity, thioredoxin disulfide as acceptor"/>
    <property type="evidence" value="ECO:0007669"/>
    <property type="project" value="TreeGrafter"/>
</dbReference>
<evidence type="ECO:0000313" key="6">
    <source>
        <dbReference type="EMBL" id="CAB4155255.1"/>
    </source>
</evidence>
<dbReference type="PANTHER" id="PTHR43371">
    <property type="entry name" value="VITAMIN B12-DEPENDENT RIBONUCLEOTIDE REDUCTASE"/>
    <property type="match status" value="1"/>
</dbReference>
<dbReference type="InterPro" id="IPR050862">
    <property type="entry name" value="RdRp_reductase_class-2"/>
</dbReference>
<evidence type="ECO:0000313" key="7">
    <source>
        <dbReference type="EMBL" id="CAB4170369.1"/>
    </source>
</evidence>
<feature type="domain" description="B12-dependent ribonucleotide reductase insertion" evidence="5">
    <location>
        <begin position="134"/>
        <end position="202"/>
    </location>
</feature>
<dbReference type="EMBL" id="LR796625">
    <property type="protein sequence ID" value="CAB4155255.1"/>
    <property type="molecule type" value="Genomic_DNA"/>
</dbReference>
<dbReference type="InterPro" id="IPR054158">
    <property type="entry name" value="RNR-II_ins_dom"/>
</dbReference>
<dbReference type="Pfam" id="PF21995">
    <property type="entry name" value="RNR-II_ins_dom"/>
    <property type="match status" value="1"/>
</dbReference>
<name>A0A6J5NDN6_9CAUD</name>
<dbReference type="PANTHER" id="PTHR43371:SF1">
    <property type="entry name" value="RIBONUCLEOSIDE-DIPHOSPHATE REDUCTASE"/>
    <property type="match status" value="1"/>
</dbReference>
<evidence type="ECO:0000313" key="8">
    <source>
        <dbReference type="EMBL" id="CAB4198652.1"/>
    </source>
</evidence>
<dbReference type="EMBL" id="LR796859">
    <property type="protein sequence ID" value="CAB4170369.1"/>
    <property type="molecule type" value="Genomic_DNA"/>
</dbReference>
<dbReference type="EMBL" id="LR797270">
    <property type="protein sequence ID" value="CAB4198652.1"/>
    <property type="molecule type" value="Genomic_DNA"/>
</dbReference>
<proteinExistence type="predicted"/>
<dbReference type="SUPFAM" id="SSF51998">
    <property type="entry name" value="PFL-like glycyl radical enzymes"/>
    <property type="match status" value="1"/>
</dbReference>
<keyword evidence="4" id="KW-0170">Cobalt</keyword>
<keyword evidence="3" id="KW-0560">Oxidoreductase</keyword>
<organism evidence="6">
    <name type="scientific">uncultured Caudovirales phage</name>
    <dbReference type="NCBI Taxonomy" id="2100421"/>
    <lineage>
        <taxon>Viruses</taxon>
        <taxon>Duplodnaviria</taxon>
        <taxon>Heunggongvirae</taxon>
        <taxon>Uroviricota</taxon>
        <taxon>Caudoviricetes</taxon>
        <taxon>Peduoviridae</taxon>
        <taxon>Maltschvirus</taxon>
        <taxon>Maltschvirus maltsch</taxon>
    </lineage>
</organism>
<protein>
    <recommendedName>
        <fullName evidence="5">B12-dependent ribonucleotide reductase insertion domain-containing protein</fullName>
    </recommendedName>
</protein>
<accession>A0A6J5NDN6</accession>
<comment type="cofactor">
    <cofactor evidence="1">
        <name>adenosylcob(III)alamin</name>
        <dbReference type="ChEBI" id="CHEBI:18408"/>
    </cofactor>
</comment>